<name>A0A915KKD7_ROMCU</name>
<accession>A0A915KKD7</accession>
<proteinExistence type="predicted"/>
<dbReference type="WBParaSite" id="nRc.2.0.1.t39296-RA">
    <property type="protein sequence ID" value="nRc.2.0.1.t39296-RA"/>
    <property type="gene ID" value="nRc.2.0.1.g39296"/>
</dbReference>
<evidence type="ECO:0000313" key="1">
    <source>
        <dbReference type="Proteomes" id="UP000887565"/>
    </source>
</evidence>
<protein>
    <submittedName>
        <fullName evidence="2">Uncharacterized protein</fullName>
    </submittedName>
</protein>
<keyword evidence="1" id="KW-1185">Reference proteome</keyword>
<dbReference type="AlphaFoldDB" id="A0A915KKD7"/>
<evidence type="ECO:0000313" key="2">
    <source>
        <dbReference type="WBParaSite" id="nRc.2.0.1.t39296-RA"/>
    </source>
</evidence>
<reference evidence="2" key="1">
    <citation type="submission" date="2022-11" db="UniProtKB">
        <authorList>
            <consortium name="WormBaseParasite"/>
        </authorList>
    </citation>
    <scope>IDENTIFICATION</scope>
</reference>
<organism evidence="1 2">
    <name type="scientific">Romanomermis culicivorax</name>
    <name type="common">Nematode worm</name>
    <dbReference type="NCBI Taxonomy" id="13658"/>
    <lineage>
        <taxon>Eukaryota</taxon>
        <taxon>Metazoa</taxon>
        <taxon>Ecdysozoa</taxon>
        <taxon>Nematoda</taxon>
        <taxon>Enoplea</taxon>
        <taxon>Dorylaimia</taxon>
        <taxon>Mermithida</taxon>
        <taxon>Mermithoidea</taxon>
        <taxon>Mermithidae</taxon>
        <taxon>Romanomermis</taxon>
    </lineage>
</organism>
<sequence>MCTRRNSAEGAQACSKVKEILIQQDPTTSVNLVLKTRNPGIVAGLSAAEHPTMIIWFGANDFYQERQRKEEEKENHHP</sequence>
<dbReference type="Proteomes" id="UP000887565">
    <property type="component" value="Unplaced"/>
</dbReference>